<evidence type="ECO:0000313" key="2">
    <source>
        <dbReference type="Proteomes" id="UP000008694"/>
    </source>
</evidence>
<dbReference type="AlphaFoldDB" id="D7KB54"/>
<dbReference type="HOGENOM" id="CLU_2443826_0_0_1"/>
<dbReference type="Gramene" id="scaffold_105652.1">
    <property type="protein sequence ID" value="scaffold_105652.1"/>
    <property type="gene ID" value="scaffold_105652.1"/>
</dbReference>
<sequence length="90" mass="10380">MSNPQIHVHLDARRFSASQGYTKSVVIILKTKIHEIPEDPTTGSLILTESNRISPPLRIDLILSTSKRRHIRQLLHNSLWFQLVMRILTT</sequence>
<evidence type="ECO:0000313" key="1">
    <source>
        <dbReference type="EMBL" id="EFH68245.1"/>
    </source>
</evidence>
<reference evidence="2" key="1">
    <citation type="journal article" date="2011" name="Nat. Genet.">
        <title>The Arabidopsis lyrata genome sequence and the basis of rapid genome size change.</title>
        <authorList>
            <person name="Hu T.T."/>
            <person name="Pattyn P."/>
            <person name="Bakker E.G."/>
            <person name="Cao J."/>
            <person name="Cheng J.-F."/>
            <person name="Clark R.M."/>
            <person name="Fahlgren N."/>
            <person name="Fawcett J.A."/>
            <person name="Grimwood J."/>
            <person name="Gundlach H."/>
            <person name="Haberer G."/>
            <person name="Hollister J.D."/>
            <person name="Ossowski S."/>
            <person name="Ottilar R.P."/>
            <person name="Salamov A.A."/>
            <person name="Schneeberger K."/>
            <person name="Spannagl M."/>
            <person name="Wang X."/>
            <person name="Yang L."/>
            <person name="Nasrallah M.E."/>
            <person name="Bergelson J."/>
            <person name="Carrington J.C."/>
            <person name="Gaut B.S."/>
            <person name="Schmutz J."/>
            <person name="Mayer K.F.X."/>
            <person name="Van de Peer Y."/>
            <person name="Grigoriev I.V."/>
            <person name="Nordborg M."/>
            <person name="Weigel D."/>
            <person name="Guo Y.-L."/>
        </authorList>
    </citation>
    <scope>NUCLEOTIDE SEQUENCE [LARGE SCALE GENOMIC DNA]</scope>
    <source>
        <strain evidence="2">cv. MN47</strain>
    </source>
</reference>
<name>D7KB54_ARALL</name>
<protein>
    <submittedName>
        <fullName evidence="1">Uncharacterized protein</fullName>
    </submittedName>
</protein>
<proteinExistence type="predicted"/>
<dbReference type="EMBL" id="GL348713">
    <property type="protein sequence ID" value="EFH68245.1"/>
    <property type="molecule type" value="Genomic_DNA"/>
</dbReference>
<organism evidence="2">
    <name type="scientific">Arabidopsis lyrata subsp. lyrata</name>
    <name type="common">Lyre-leaved rock-cress</name>
    <dbReference type="NCBI Taxonomy" id="81972"/>
    <lineage>
        <taxon>Eukaryota</taxon>
        <taxon>Viridiplantae</taxon>
        <taxon>Streptophyta</taxon>
        <taxon>Embryophyta</taxon>
        <taxon>Tracheophyta</taxon>
        <taxon>Spermatophyta</taxon>
        <taxon>Magnoliopsida</taxon>
        <taxon>eudicotyledons</taxon>
        <taxon>Gunneridae</taxon>
        <taxon>Pentapetalae</taxon>
        <taxon>rosids</taxon>
        <taxon>malvids</taxon>
        <taxon>Brassicales</taxon>
        <taxon>Brassicaceae</taxon>
        <taxon>Camelineae</taxon>
        <taxon>Arabidopsis</taxon>
    </lineage>
</organism>
<gene>
    <name evidence="1" type="ORF">ARALYDRAFT_892858</name>
</gene>
<dbReference type="Proteomes" id="UP000008694">
    <property type="component" value="Unassembled WGS sequence"/>
</dbReference>
<accession>D7KB54</accession>
<keyword evidence="2" id="KW-1185">Reference proteome</keyword>